<evidence type="ECO:0000256" key="3">
    <source>
        <dbReference type="SAM" id="SignalP"/>
    </source>
</evidence>
<protein>
    <recommendedName>
        <fullName evidence="4">LamG-like jellyroll fold domain-containing protein</fullName>
    </recommendedName>
</protein>
<evidence type="ECO:0000313" key="5">
    <source>
        <dbReference type="EMBL" id="BCY27615.1"/>
    </source>
</evidence>
<dbReference type="InterPro" id="IPR006558">
    <property type="entry name" value="LamG-like"/>
</dbReference>
<keyword evidence="1 3" id="KW-0732">Signal</keyword>
<dbReference type="SMART" id="SM00560">
    <property type="entry name" value="LamGL"/>
    <property type="match status" value="1"/>
</dbReference>
<organism evidence="5 6">
    <name type="scientific">Flavobacterium okayamense</name>
    <dbReference type="NCBI Taxonomy" id="2830782"/>
    <lineage>
        <taxon>Bacteria</taxon>
        <taxon>Pseudomonadati</taxon>
        <taxon>Bacteroidota</taxon>
        <taxon>Flavobacteriia</taxon>
        <taxon>Flavobacteriales</taxon>
        <taxon>Flavobacteriaceae</taxon>
        <taxon>Flavobacterium</taxon>
    </lineage>
</organism>
<dbReference type="Proteomes" id="UP000825258">
    <property type="component" value="Chromosome"/>
</dbReference>
<feature type="domain" description="LamG-like jellyroll fold" evidence="4">
    <location>
        <begin position="199"/>
        <end position="328"/>
    </location>
</feature>
<gene>
    <name evidence="5" type="ORF">KK2020170_04830</name>
</gene>
<feature type="signal peptide" evidence="3">
    <location>
        <begin position="1"/>
        <end position="19"/>
    </location>
</feature>
<evidence type="ECO:0000313" key="6">
    <source>
        <dbReference type="Proteomes" id="UP000825258"/>
    </source>
</evidence>
<dbReference type="InterPro" id="IPR013320">
    <property type="entry name" value="ConA-like_dom_sf"/>
</dbReference>
<dbReference type="RefSeq" id="WP_221259225.1">
    <property type="nucleotide sequence ID" value="NZ_AP024749.1"/>
</dbReference>
<dbReference type="Pfam" id="PF13385">
    <property type="entry name" value="Laminin_G_3"/>
    <property type="match status" value="1"/>
</dbReference>
<dbReference type="EMBL" id="AP024749">
    <property type="protein sequence ID" value="BCY27615.1"/>
    <property type="molecule type" value="Genomic_DNA"/>
</dbReference>
<reference evidence="5 6" key="1">
    <citation type="submission" date="2021-06" db="EMBL/GenBank/DDBJ databases">
        <title>Whole genome sequences of Flavobacterium sp. KK2020170 and assembly.</title>
        <authorList>
            <person name="Kitahara K."/>
            <person name="Miyoshi S."/>
            <person name="Uesaka K."/>
        </authorList>
    </citation>
    <scope>NUCLEOTIDE SEQUENCE [LARGE SCALE GENOMIC DNA]</scope>
    <source>
        <strain evidence="5 6">KK2020170</strain>
    </source>
</reference>
<dbReference type="Gene3D" id="2.60.120.200">
    <property type="match status" value="1"/>
</dbReference>
<proteinExistence type="predicted"/>
<name>A0ABM7S8E2_9FLAO</name>
<keyword evidence="2" id="KW-1015">Disulfide bond</keyword>
<feature type="chain" id="PRO_5045116009" description="LamG-like jellyroll fold domain-containing protein" evidence="3">
    <location>
        <begin position="20"/>
        <end position="490"/>
    </location>
</feature>
<sequence length="490" mass="52420">MKQQLYLLIAIFISLFSFGQTLDQSSVSSSGIDSGANAANPQGQSFTAGVTGDLSQINLRLGDTGAFTPGDFQLTIYNGNGYAGAVLNTTTLNISSTSSGLTEEYAIVLSSPVSITAGNMYTFDFRGLGSASINFRANFGGYGPGGYYFGSGNPGLYNTYDIWFKTFVSPPASPATHLNFDGVNDRVELANESNFDFTTSFSIEAWVRVTSFTEEWQTVISKGEQGPRIHRFGSTNLIAFGTGPGDDLASTVSVNDGNWHHIAVTCNNGFKSLYVDGVLQGTQTVSTPLATNNDNVRIGSQIDSYIPVRAFHGDIDDVRFWNVARSNVEINNSKDCELNGSETGLVAYYNFNQGNDGSNNSTETTLSDTSSNGNNGTLNNFTLNSATSNWLAGSIVTTGNNCATLSNNDFAINDDNILTVYPNPSNGVFSITSQQESLVTVYDMIGKKVLSTKVSIGSSNLDLSNYANGIYLLTVTNQSGGLKTFKLIKR</sequence>
<keyword evidence="6" id="KW-1185">Reference proteome</keyword>
<dbReference type="SUPFAM" id="SSF49899">
    <property type="entry name" value="Concanavalin A-like lectins/glucanases"/>
    <property type="match status" value="1"/>
</dbReference>
<dbReference type="InterPro" id="IPR026444">
    <property type="entry name" value="Secre_tail"/>
</dbReference>
<evidence type="ECO:0000256" key="2">
    <source>
        <dbReference type="ARBA" id="ARBA00023157"/>
    </source>
</evidence>
<dbReference type="NCBIfam" id="TIGR04183">
    <property type="entry name" value="Por_Secre_tail"/>
    <property type="match status" value="1"/>
</dbReference>
<accession>A0ABM7S8E2</accession>
<dbReference type="Pfam" id="PF18962">
    <property type="entry name" value="Por_Secre_tail"/>
    <property type="match status" value="1"/>
</dbReference>
<evidence type="ECO:0000259" key="4">
    <source>
        <dbReference type="SMART" id="SM00560"/>
    </source>
</evidence>
<evidence type="ECO:0000256" key="1">
    <source>
        <dbReference type="ARBA" id="ARBA00022729"/>
    </source>
</evidence>